<keyword evidence="1" id="KW-0732">Signal</keyword>
<keyword evidence="3" id="KW-1185">Reference proteome</keyword>
<dbReference type="AlphaFoldDB" id="A0A9P3M2H6"/>
<feature type="chain" id="PRO_5040299964" description="Chitin-binding type-4 domain-containing protein" evidence="1">
    <location>
        <begin position="24"/>
        <end position="246"/>
    </location>
</feature>
<name>A0A9P3M2H6_9FUNG</name>
<comment type="caution">
    <text evidence="2">The sequence shown here is derived from an EMBL/GenBank/DDBJ whole genome shotgun (WGS) entry which is preliminary data.</text>
</comment>
<evidence type="ECO:0000313" key="3">
    <source>
        <dbReference type="Proteomes" id="UP000827284"/>
    </source>
</evidence>
<reference evidence="2" key="2">
    <citation type="journal article" date="2022" name="Microbiol. Resour. Announc.">
        <title>Whole-Genome Sequence of Entomortierella parvispora E1425, a Mucoromycotan Fungus Associated with Burkholderiaceae-Related Endosymbiotic Bacteria.</title>
        <authorList>
            <person name="Herlambang A."/>
            <person name="Guo Y."/>
            <person name="Takashima Y."/>
            <person name="Narisawa K."/>
            <person name="Ohta H."/>
            <person name="Nishizawa T."/>
        </authorList>
    </citation>
    <scope>NUCLEOTIDE SEQUENCE</scope>
    <source>
        <strain evidence="2">E1425</strain>
    </source>
</reference>
<dbReference type="PANTHER" id="PTHR36182:SF1">
    <property type="entry name" value="PROTEIN, PUTATIVE (AFU_ORTHOLOGUE AFUA_6G10930)-RELATED"/>
    <property type="match status" value="1"/>
</dbReference>
<dbReference type="Proteomes" id="UP000827284">
    <property type="component" value="Unassembled WGS sequence"/>
</dbReference>
<dbReference type="Gene3D" id="2.70.50.70">
    <property type="match status" value="1"/>
</dbReference>
<gene>
    <name evidence="2" type="ORF">EMPS_11344</name>
</gene>
<organism evidence="2 3">
    <name type="scientific">Entomortierella parvispora</name>
    <dbReference type="NCBI Taxonomy" id="205924"/>
    <lineage>
        <taxon>Eukaryota</taxon>
        <taxon>Fungi</taxon>
        <taxon>Fungi incertae sedis</taxon>
        <taxon>Mucoromycota</taxon>
        <taxon>Mortierellomycotina</taxon>
        <taxon>Mortierellomycetes</taxon>
        <taxon>Mortierellales</taxon>
        <taxon>Mortierellaceae</taxon>
        <taxon>Entomortierella</taxon>
    </lineage>
</organism>
<reference evidence="2" key="1">
    <citation type="submission" date="2021-11" db="EMBL/GenBank/DDBJ databases">
        <authorList>
            <person name="Herlambang A."/>
            <person name="Guo Y."/>
            <person name="Takashima Y."/>
            <person name="Nishizawa T."/>
        </authorList>
    </citation>
    <scope>NUCLEOTIDE SEQUENCE</scope>
    <source>
        <strain evidence="2">E1425</strain>
    </source>
</reference>
<dbReference type="EMBL" id="BQFW01000015">
    <property type="protein sequence ID" value="GJJ78985.1"/>
    <property type="molecule type" value="Genomic_DNA"/>
</dbReference>
<dbReference type="OrthoDB" id="2342176at2759"/>
<feature type="signal peptide" evidence="1">
    <location>
        <begin position="1"/>
        <end position="23"/>
    </location>
</feature>
<evidence type="ECO:0000256" key="1">
    <source>
        <dbReference type="SAM" id="SignalP"/>
    </source>
</evidence>
<dbReference type="PANTHER" id="PTHR36182">
    <property type="entry name" value="PROTEIN, PUTATIVE (AFU_ORTHOLOGUE AFUA_6G10930)-RELATED"/>
    <property type="match status" value="1"/>
</dbReference>
<evidence type="ECO:0008006" key="4">
    <source>
        <dbReference type="Google" id="ProtNLM"/>
    </source>
</evidence>
<protein>
    <recommendedName>
        <fullName evidence="4">Chitin-binding type-4 domain-containing protein</fullName>
    </recommendedName>
</protein>
<accession>A0A9P3M2H6</accession>
<proteinExistence type="predicted"/>
<evidence type="ECO:0000313" key="2">
    <source>
        <dbReference type="EMBL" id="GJJ78985.1"/>
    </source>
</evidence>
<sequence length="246" mass="26557">MKSFITTTAIALLAGLFTAATEAHISFRYPCPRRGAYAECPQPDSSDFDLIDYNIRSPVGNHDAIASPIPKWPSSFPGVRPTLVAGQTIPAVMDIGAHHNGGSCQWALSYDNATTWVVFQDFLLNCMVNATNGDPFNLPFTLPASAPSGPAILNLFWNNNEGNRELYSSTADVIIQGTNGGTFSGLSPLIANYGPNTPFIQEQPLANGDYGQALFAARQPVTITVPAVQAQKRHWLSRRLAPVHDN</sequence>